<dbReference type="GO" id="GO:0005524">
    <property type="term" value="F:ATP binding"/>
    <property type="evidence" value="ECO:0007669"/>
    <property type="project" value="UniProtKB-KW"/>
</dbReference>
<dbReference type="InterPro" id="IPR003594">
    <property type="entry name" value="HATPase_dom"/>
</dbReference>
<dbReference type="Proteomes" id="UP000190230">
    <property type="component" value="Unassembled WGS sequence"/>
</dbReference>
<evidence type="ECO:0000256" key="4">
    <source>
        <dbReference type="ARBA" id="ARBA00022679"/>
    </source>
</evidence>
<evidence type="ECO:0000256" key="5">
    <source>
        <dbReference type="ARBA" id="ARBA00022741"/>
    </source>
</evidence>
<dbReference type="STRING" id="241145.SAMN05660776_2763"/>
<dbReference type="Gene3D" id="3.30.565.10">
    <property type="entry name" value="Histidine kinase-like ATPase, C-terminal domain"/>
    <property type="match status" value="1"/>
</dbReference>
<organism evidence="11 12">
    <name type="scientific">Salegentibacter holothuriorum</name>
    <dbReference type="NCBI Taxonomy" id="241145"/>
    <lineage>
        <taxon>Bacteria</taxon>
        <taxon>Pseudomonadati</taxon>
        <taxon>Bacteroidota</taxon>
        <taxon>Flavobacteriia</taxon>
        <taxon>Flavobacteriales</taxon>
        <taxon>Flavobacteriaceae</taxon>
        <taxon>Salegentibacter</taxon>
    </lineage>
</organism>
<dbReference type="PANTHER" id="PTHR41523">
    <property type="entry name" value="TWO-COMPONENT SYSTEM SENSOR PROTEIN"/>
    <property type="match status" value="1"/>
</dbReference>
<keyword evidence="8" id="KW-0802">TPR repeat</keyword>
<name>A0A1T5DS00_9FLAO</name>
<protein>
    <recommendedName>
        <fullName evidence="2">histidine kinase</fullName>
        <ecNumber evidence="2">2.7.13.3</ecNumber>
    </recommendedName>
</protein>
<feature type="transmembrane region" description="Helical" evidence="9">
    <location>
        <begin position="401"/>
        <end position="421"/>
    </location>
</feature>
<keyword evidence="5" id="KW-0547">Nucleotide-binding</keyword>
<dbReference type="AlphaFoldDB" id="A0A1T5DS00"/>
<evidence type="ECO:0000256" key="1">
    <source>
        <dbReference type="ARBA" id="ARBA00000085"/>
    </source>
</evidence>
<evidence type="ECO:0000256" key="7">
    <source>
        <dbReference type="ARBA" id="ARBA00022840"/>
    </source>
</evidence>
<dbReference type="SUPFAM" id="SSF81901">
    <property type="entry name" value="HCP-like"/>
    <property type="match status" value="1"/>
</dbReference>
<dbReference type="EC" id="2.7.13.3" evidence="2"/>
<dbReference type="PANTHER" id="PTHR41523:SF8">
    <property type="entry name" value="ETHYLENE RESPONSE SENSOR PROTEIN"/>
    <property type="match status" value="1"/>
</dbReference>
<dbReference type="SUPFAM" id="SSF55874">
    <property type="entry name" value="ATPase domain of HSP90 chaperone/DNA topoisomerase II/histidine kinase"/>
    <property type="match status" value="1"/>
</dbReference>
<proteinExistence type="predicted"/>
<keyword evidence="3" id="KW-0597">Phosphoprotein</keyword>
<dbReference type="Gene3D" id="1.25.40.10">
    <property type="entry name" value="Tetratricopeptide repeat domain"/>
    <property type="match status" value="2"/>
</dbReference>
<reference evidence="12" key="1">
    <citation type="submission" date="2017-02" db="EMBL/GenBank/DDBJ databases">
        <authorList>
            <person name="Varghese N."/>
            <person name="Submissions S."/>
        </authorList>
    </citation>
    <scope>NUCLEOTIDE SEQUENCE [LARGE SCALE GENOMIC DNA]</scope>
    <source>
        <strain evidence="12">DSM 23405</strain>
    </source>
</reference>
<gene>
    <name evidence="11" type="ORF">SAMN05660776_2763</name>
</gene>
<dbReference type="InterPro" id="IPR005467">
    <property type="entry name" value="His_kinase_dom"/>
</dbReference>
<keyword evidence="9" id="KW-0812">Transmembrane</keyword>
<evidence type="ECO:0000256" key="6">
    <source>
        <dbReference type="ARBA" id="ARBA00022777"/>
    </source>
</evidence>
<dbReference type="SUPFAM" id="SSF48452">
    <property type="entry name" value="TPR-like"/>
    <property type="match status" value="1"/>
</dbReference>
<dbReference type="Gene3D" id="3.30.450.20">
    <property type="entry name" value="PAS domain"/>
    <property type="match status" value="1"/>
</dbReference>
<dbReference type="Pfam" id="PF07568">
    <property type="entry name" value="HisKA_2"/>
    <property type="match status" value="1"/>
</dbReference>
<dbReference type="Pfam" id="PF13424">
    <property type="entry name" value="TPR_12"/>
    <property type="match status" value="1"/>
</dbReference>
<feature type="repeat" description="TPR" evidence="8">
    <location>
        <begin position="248"/>
        <end position="281"/>
    </location>
</feature>
<keyword evidence="9" id="KW-0472">Membrane</keyword>
<dbReference type="Pfam" id="PF02518">
    <property type="entry name" value="HATPase_c"/>
    <property type="match status" value="1"/>
</dbReference>
<feature type="repeat" description="TPR" evidence="8">
    <location>
        <begin position="166"/>
        <end position="199"/>
    </location>
</feature>
<evidence type="ECO:0000256" key="8">
    <source>
        <dbReference type="PROSITE-ProRule" id="PRU00339"/>
    </source>
</evidence>
<dbReference type="GO" id="GO:0004673">
    <property type="term" value="F:protein histidine kinase activity"/>
    <property type="evidence" value="ECO:0007669"/>
    <property type="project" value="UniProtKB-EC"/>
</dbReference>
<evidence type="ECO:0000256" key="3">
    <source>
        <dbReference type="ARBA" id="ARBA00022553"/>
    </source>
</evidence>
<evidence type="ECO:0000313" key="12">
    <source>
        <dbReference type="Proteomes" id="UP000190230"/>
    </source>
</evidence>
<dbReference type="SMART" id="SM00387">
    <property type="entry name" value="HATPase_c"/>
    <property type="match status" value="1"/>
</dbReference>
<comment type="catalytic activity">
    <reaction evidence="1">
        <text>ATP + protein L-histidine = ADP + protein N-phospho-L-histidine.</text>
        <dbReference type="EC" id="2.7.13.3"/>
    </reaction>
</comment>
<keyword evidence="6 11" id="KW-0418">Kinase</keyword>
<sequence length="633" mass="71434">MPSIIPAPSISIGMKKIIFTIILVCFSFGLCFSQSKNLSVQPIDSSLSWMQSHETSGEYLDEFHPLALKTLERGLKSAPDSITAQIHESLASWHSYNGFFSPDSVVHHAEKALGYYLKANNKKKIADAYRSLSIDYLNTGELEKAQEVLFKSIALYEELGDDSGLGSAYRTLGVKYRVTGDFEKSISYTNQAIPLLEKTKNYSALAIAQFNLIIGYGELGEYQKAYEATEVCLEIVRTKVPEEIFVPVRAYSYRGEVYTKAKDYDNALKDYLKAWQLCITHIGEERCATYRTEIGKIYLLQEEYEQALDHLLAGVNSYEEKGQIGFVEPYLDLAEAYRQLGDFEKALHYREKAYANSEKMLEDKISSIESEMAIKYETGKKDEALASQAVLIEQKSKTQTLFIVIASLLLLFLLSLLYFFYKNKKATKIIRAKNAEKELLLKEIHHRVKNNLEMVKSLIALQSAQIEDPATKDAMIASQNRVQSMGIIHQKLYQGENLGSIEMKDYFINLSEGILDSFDASNKVRIELAMDNLELDVDTAVPIGLIVNELLTNALKYAFPEQQQGLINISLEKDSDQNLKLEIRDNGVGKTRGLAPIGTGFGSQLVKLLTQQLNGKMRERIDKGTHIEFDFAR</sequence>
<dbReference type="PROSITE" id="PS50005">
    <property type="entry name" value="TPR"/>
    <property type="match status" value="3"/>
</dbReference>
<keyword evidence="12" id="KW-1185">Reference proteome</keyword>
<keyword evidence="7" id="KW-0067">ATP-binding</keyword>
<dbReference type="OrthoDB" id="9767435at2"/>
<dbReference type="InterPro" id="IPR036890">
    <property type="entry name" value="HATPase_C_sf"/>
</dbReference>
<dbReference type="SMART" id="SM00028">
    <property type="entry name" value="TPR"/>
    <property type="match status" value="6"/>
</dbReference>
<dbReference type="InterPro" id="IPR011495">
    <property type="entry name" value="Sig_transdc_His_kin_sub2_dim/P"/>
</dbReference>
<evidence type="ECO:0000256" key="2">
    <source>
        <dbReference type="ARBA" id="ARBA00012438"/>
    </source>
</evidence>
<feature type="domain" description="Histidine kinase" evidence="10">
    <location>
        <begin position="443"/>
        <end position="633"/>
    </location>
</feature>
<evidence type="ECO:0000313" key="11">
    <source>
        <dbReference type="EMBL" id="SKB74488.1"/>
    </source>
</evidence>
<keyword evidence="9" id="KW-1133">Transmembrane helix</keyword>
<dbReference type="InterPro" id="IPR019734">
    <property type="entry name" value="TPR_rpt"/>
</dbReference>
<dbReference type="EMBL" id="FUYY01000006">
    <property type="protein sequence ID" value="SKB74488.1"/>
    <property type="molecule type" value="Genomic_DNA"/>
</dbReference>
<dbReference type="InterPro" id="IPR011990">
    <property type="entry name" value="TPR-like_helical_dom_sf"/>
</dbReference>
<dbReference type="PROSITE" id="PS50109">
    <property type="entry name" value="HIS_KIN"/>
    <property type="match status" value="1"/>
</dbReference>
<evidence type="ECO:0000259" key="10">
    <source>
        <dbReference type="PROSITE" id="PS50109"/>
    </source>
</evidence>
<accession>A0A1T5DS00</accession>
<keyword evidence="4" id="KW-0808">Transferase</keyword>
<feature type="repeat" description="TPR" evidence="8">
    <location>
        <begin position="327"/>
        <end position="360"/>
    </location>
</feature>
<evidence type="ECO:0000256" key="9">
    <source>
        <dbReference type="SAM" id="Phobius"/>
    </source>
</evidence>